<protein>
    <submittedName>
        <fullName evidence="2">GDSL esterase/lipase</fullName>
    </submittedName>
</protein>
<comment type="similarity">
    <text evidence="1">Belongs to the 'GDSL' lipolytic enzyme family.</text>
</comment>
<dbReference type="PANTHER" id="PTHR22835:SF623">
    <property type="entry name" value="SINAPINE ESTERASE"/>
    <property type="match status" value="1"/>
</dbReference>
<evidence type="ECO:0000256" key="1">
    <source>
        <dbReference type="ARBA" id="ARBA00008668"/>
    </source>
</evidence>
<accession>A0A1J3GGQ1</accession>
<organism evidence="2">
    <name type="scientific">Noccaea caerulescens</name>
    <name type="common">Alpine penny-cress</name>
    <name type="synonym">Thlaspi caerulescens</name>
    <dbReference type="NCBI Taxonomy" id="107243"/>
    <lineage>
        <taxon>Eukaryota</taxon>
        <taxon>Viridiplantae</taxon>
        <taxon>Streptophyta</taxon>
        <taxon>Embryophyta</taxon>
        <taxon>Tracheophyta</taxon>
        <taxon>Spermatophyta</taxon>
        <taxon>Magnoliopsida</taxon>
        <taxon>eudicotyledons</taxon>
        <taxon>Gunneridae</taxon>
        <taxon>Pentapetalae</taxon>
        <taxon>rosids</taxon>
        <taxon>malvids</taxon>
        <taxon>Brassicales</taxon>
        <taxon>Brassicaceae</taxon>
        <taxon>Coluteocarpeae</taxon>
        <taxon>Noccaea</taxon>
    </lineage>
</organism>
<dbReference type="AlphaFoldDB" id="A0A1J3GGQ1"/>
<sequence length="113" mass="12127">MKSSSEFLGLPYVPPYYGSQNVSFEKGVNFAVAGATALEHDSLESRGIHYAHTNVSLQVQLKSFKESLPNLCASPSDCREMIGNALLIVGKSLDEIKPLVPLVISTVSSVITS</sequence>
<dbReference type="InterPro" id="IPR036514">
    <property type="entry name" value="SGNH_hydro_sf"/>
</dbReference>
<dbReference type="EMBL" id="GEVL01021990">
    <property type="protein sequence ID" value="JAU55351.1"/>
    <property type="molecule type" value="Transcribed_RNA"/>
</dbReference>
<proteinExistence type="inferred from homology"/>
<evidence type="ECO:0000313" key="2">
    <source>
        <dbReference type="EMBL" id="JAU55351.1"/>
    </source>
</evidence>
<reference evidence="2" key="1">
    <citation type="submission" date="2016-07" db="EMBL/GenBank/DDBJ databases">
        <title>De novo transcriptome assembly of four accessions of the metal hyperaccumulator plant Noccaea caerulescens.</title>
        <authorList>
            <person name="Blande D."/>
            <person name="Halimaa P."/>
            <person name="Tervahauta A.I."/>
            <person name="Aarts M.G."/>
            <person name="Karenlampi S.O."/>
        </authorList>
    </citation>
    <scope>NUCLEOTIDE SEQUENCE</scope>
</reference>
<name>A0A1J3GGQ1_NOCCA</name>
<gene>
    <name evidence="2" type="ORF">LE_TR3443_c0_g1_i1_g.11190</name>
</gene>
<dbReference type="Gene3D" id="3.40.50.1110">
    <property type="entry name" value="SGNH hydrolase"/>
    <property type="match status" value="1"/>
</dbReference>
<dbReference type="PANTHER" id="PTHR22835">
    <property type="entry name" value="ZINC FINGER FYVE DOMAIN CONTAINING PROTEIN"/>
    <property type="match status" value="1"/>
</dbReference>